<evidence type="ECO:0000256" key="3">
    <source>
        <dbReference type="SAM" id="MobiDB-lite"/>
    </source>
</evidence>
<dbReference type="GO" id="GO:0016787">
    <property type="term" value="F:hydrolase activity"/>
    <property type="evidence" value="ECO:0007669"/>
    <property type="project" value="UniProtKB-KW"/>
</dbReference>
<keyword evidence="1" id="KW-0540">Nuclease</keyword>
<dbReference type="STRING" id="1604334.SAMN05421546_2229"/>
<evidence type="ECO:0000313" key="5">
    <source>
        <dbReference type="Proteomes" id="UP000241788"/>
    </source>
</evidence>
<dbReference type="Gene3D" id="3.10.450.30">
    <property type="entry name" value="Microbial ribonucleases"/>
    <property type="match status" value="1"/>
</dbReference>
<protein>
    <submittedName>
        <fullName evidence="4">Guanyl-specific ribonuclease Sa</fullName>
    </submittedName>
</protein>
<accession>A0A1N6XGE3</accession>
<dbReference type="InterPro" id="IPR000026">
    <property type="entry name" value="N1-like"/>
</dbReference>
<reference evidence="5" key="1">
    <citation type="submission" date="2017-01" db="EMBL/GenBank/DDBJ databases">
        <authorList>
            <person name="Varghese N."/>
            <person name="Submissions S."/>
        </authorList>
    </citation>
    <scope>NUCLEOTIDE SEQUENCE [LARGE SCALE GENOMIC DNA]</scope>
    <source>
        <strain evidence="5">UM1</strain>
    </source>
</reference>
<keyword evidence="5" id="KW-1185">Reference proteome</keyword>
<keyword evidence="2" id="KW-0378">Hydrolase</keyword>
<evidence type="ECO:0000313" key="4">
    <source>
        <dbReference type="EMBL" id="SIR01340.1"/>
    </source>
</evidence>
<dbReference type="EMBL" id="FTLW01000005">
    <property type="protein sequence ID" value="SIR01340.1"/>
    <property type="molecule type" value="Genomic_DNA"/>
</dbReference>
<evidence type="ECO:0000256" key="2">
    <source>
        <dbReference type="ARBA" id="ARBA00022801"/>
    </source>
</evidence>
<dbReference type="Proteomes" id="UP000241788">
    <property type="component" value="Unassembled WGS sequence"/>
</dbReference>
<sequence>MRKNPWLILLLAAGLIWMWWSSRESAAPVVDAPPTVSGQPGTRTPAPSISGPRTSIDLPAEALDTIALIQRGGPYPHRQDDGVFGNRERRLPQKPRGWYREYTVDTPGVNHRGARRIVTGGRPPSEWYYTDDHYDSFRQFEVSR</sequence>
<evidence type="ECO:0000256" key="1">
    <source>
        <dbReference type="ARBA" id="ARBA00022722"/>
    </source>
</evidence>
<dbReference type="InterPro" id="IPR016191">
    <property type="entry name" value="Ribonuclease/ribotoxin"/>
</dbReference>
<name>A0A1N6XGE3_9GAMM</name>
<dbReference type="GO" id="GO:0003723">
    <property type="term" value="F:RNA binding"/>
    <property type="evidence" value="ECO:0007669"/>
    <property type="project" value="InterPro"/>
</dbReference>
<feature type="compositionally biased region" description="Polar residues" evidence="3">
    <location>
        <begin position="36"/>
        <end position="53"/>
    </location>
</feature>
<dbReference type="RefSeq" id="WP_076588197.1">
    <property type="nucleotide sequence ID" value="NZ_FTLW01000005.1"/>
</dbReference>
<proteinExistence type="predicted"/>
<dbReference type="GO" id="GO:0004521">
    <property type="term" value="F:RNA endonuclease activity"/>
    <property type="evidence" value="ECO:0007669"/>
    <property type="project" value="InterPro"/>
</dbReference>
<gene>
    <name evidence="4" type="ORF">SAMN05421546_2229</name>
</gene>
<dbReference type="Pfam" id="PF00545">
    <property type="entry name" value="Ribonuclease"/>
    <property type="match status" value="1"/>
</dbReference>
<dbReference type="OrthoDB" id="5326845at2"/>
<feature type="region of interest" description="Disordered" evidence="3">
    <location>
        <begin position="29"/>
        <end position="54"/>
    </location>
</feature>
<organism evidence="4 5">
    <name type="scientific">Solilutibacter tolerans</name>
    <dbReference type="NCBI Taxonomy" id="1604334"/>
    <lineage>
        <taxon>Bacteria</taxon>
        <taxon>Pseudomonadati</taxon>
        <taxon>Pseudomonadota</taxon>
        <taxon>Gammaproteobacteria</taxon>
        <taxon>Lysobacterales</taxon>
        <taxon>Lysobacteraceae</taxon>
        <taxon>Solilutibacter</taxon>
    </lineage>
</organism>
<dbReference type="SUPFAM" id="SSF53933">
    <property type="entry name" value="Microbial ribonucleases"/>
    <property type="match status" value="1"/>
</dbReference>
<dbReference type="AlphaFoldDB" id="A0A1N6XGE3"/>